<gene>
    <name evidence="2" type="ORF">EV692_1960</name>
</gene>
<proteinExistence type="predicted"/>
<protein>
    <submittedName>
        <fullName evidence="2">Uncharacterized protein</fullName>
    </submittedName>
</protein>
<dbReference type="RefSeq" id="WP_132302529.1">
    <property type="nucleotide sequence ID" value="NZ_CP170642.1"/>
</dbReference>
<feature type="chain" id="PRO_5030099085" evidence="1">
    <location>
        <begin position="19"/>
        <end position="155"/>
    </location>
</feature>
<keyword evidence="1" id="KW-0732">Signal</keyword>
<dbReference type="AlphaFoldDB" id="A0A4R1KT11"/>
<dbReference type="EMBL" id="SMGJ01000006">
    <property type="protein sequence ID" value="TCK68255.1"/>
    <property type="molecule type" value="Genomic_DNA"/>
</dbReference>
<evidence type="ECO:0000313" key="2">
    <source>
        <dbReference type="EMBL" id="TCK68255.1"/>
    </source>
</evidence>
<comment type="caution">
    <text evidence="2">The sequence shown here is derived from an EMBL/GenBank/DDBJ whole genome shotgun (WGS) entry which is preliminary data.</text>
</comment>
<name>A0A4R1KT11_9PAST</name>
<accession>A0A4R1KT11</accession>
<evidence type="ECO:0000256" key="1">
    <source>
        <dbReference type="SAM" id="SignalP"/>
    </source>
</evidence>
<feature type="signal peptide" evidence="1">
    <location>
        <begin position="1"/>
        <end position="18"/>
    </location>
</feature>
<organism evidence="2 3">
    <name type="scientific">Lonepinella koalarum</name>
    <dbReference type="NCBI Taxonomy" id="53417"/>
    <lineage>
        <taxon>Bacteria</taxon>
        <taxon>Pseudomonadati</taxon>
        <taxon>Pseudomonadota</taxon>
        <taxon>Gammaproteobacteria</taxon>
        <taxon>Pasteurellales</taxon>
        <taxon>Pasteurellaceae</taxon>
        <taxon>Lonepinella</taxon>
    </lineage>
</organism>
<dbReference type="Proteomes" id="UP000295496">
    <property type="component" value="Unassembled WGS sequence"/>
</dbReference>
<reference evidence="2 3" key="1">
    <citation type="submission" date="2019-03" db="EMBL/GenBank/DDBJ databases">
        <title>Genomic Encyclopedia of Type Strains, Phase IV (KMG-IV): sequencing the most valuable type-strain genomes for metagenomic binning, comparative biology and taxonomic classification.</title>
        <authorList>
            <person name="Goeker M."/>
        </authorList>
    </citation>
    <scope>NUCLEOTIDE SEQUENCE [LARGE SCALE GENOMIC DNA]</scope>
    <source>
        <strain evidence="2 3">DSM 10053</strain>
    </source>
</reference>
<keyword evidence="3" id="KW-1185">Reference proteome</keyword>
<evidence type="ECO:0000313" key="3">
    <source>
        <dbReference type="Proteomes" id="UP000295496"/>
    </source>
</evidence>
<sequence length="155" mass="17303">MKKLVVMALTLFSASVLAVTENVIETTTTQPKATIFVLDTSSQPAKVMKGTHFSRSKARNLCVAVSDVPVQDKNQFVEYFVSPAPINIIAKDSDIKVDDDKKGFLAITLINESEIKNNVVTRCWQFEQNDPVGKYKLDVQFNDIVFKGLSFEVLK</sequence>